<comment type="caution">
    <text evidence="5">The sequence shown here is derived from an EMBL/GenBank/DDBJ whole genome shotgun (WGS) entry which is preliminary data.</text>
</comment>
<dbReference type="Pfam" id="PF13917">
    <property type="entry name" value="zf-CCHC_3"/>
    <property type="match status" value="1"/>
</dbReference>
<reference evidence="5 6" key="1">
    <citation type="journal article" date="2021" name="Elife">
        <title>Chloroplast acquisition without the gene transfer in kleptoplastic sea slugs, Plakobranchus ocellatus.</title>
        <authorList>
            <person name="Maeda T."/>
            <person name="Takahashi S."/>
            <person name="Yoshida T."/>
            <person name="Shimamura S."/>
            <person name="Takaki Y."/>
            <person name="Nagai Y."/>
            <person name="Toyoda A."/>
            <person name="Suzuki Y."/>
            <person name="Arimoto A."/>
            <person name="Ishii H."/>
            <person name="Satoh N."/>
            <person name="Nishiyama T."/>
            <person name="Hasebe M."/>
            <person name="Maruyama T."/>
            <person name="Minagawa J."/>
            <person name="Obokata J."/>
            <person name="Shigenobu S."/>
        </authorList>
    </citation>
    <scope>NUCLEOTIDE SEQUENCE [LARGE SCALE GENOMIC DNA]</scope>
</reference>
<dbReference type="GO" id="GO:0008270">
    <property type="term" value="F:zinc ion binding"/>
    <property type="evidence" value="ECO:0007669"/>
    <property type="project" value="UniProtKB-KW"/>
</dbReference>
<gene>
    <name evidence="5" type="ORF">ElyMa_001920100</name>
</gene>
<dbReference type="Proteomes" id="UP000762676">
    <property type="component" value="Unassembled WGS sequence"/>
</dbReference>
<keyword evidence="3" id="KW-0862">Zinc</keyword>
<sequence>MEYQGYITKFGKSSDNLRTACKKCGYGGHLTFQCRNFLKADPLKDVVLDVSSTSSDSDSETFVSPLNKLNQEELKKPEKIFGESKEKTSKRSKR</sequence>
<protein>
    <submittedName>
        <fullName evidence="5">Protein SREK1IP1</fullName>
    </submittedName>
</protein>
<keyword evidence="1" id="KW-0479">Metal-binding</keyword>
<dbReference type="PANTHER" id="PTHR31437">
    <property type="entry name" value="SREK1IP1 FAMILY MEMBER"/>
    <property type="match status" value="1"/>
</dbReference>
<accession>A0AAV4ETK0</accession>
<evidence type="ECO:0000313" key="6">
    <source>
        <dbReference type="Proteomes" id="UP000762676"/>
    </source>
</evidence>
<evidence type="ECO:0000256" key="4">
    <source>
        <dbReference type="SAM" id="MobiDB-lite"/>
    </source>
</evidence>
<evidence type="ECO:0000256" key="1">
    <source>
        <dbReference type="ARBA" id="ARBA00022723"/>
    </source>
</evidence>
<name>A0AAV4ETK0_9GAST</name>
<keyword evidence="2" id="KW-0863">Zinc-finger</keyword>
<feature type="compositionally biased region" description="Basic and acidic residues" evidence="4">
    <location>
        <begin position="70"/>
        <end position="94"/>
    </location>
</feature>
<feature type="compositionally biased region" description="Low complexity" evidence="4">
    <location>
        <begin position="52"/>
        <end position="64"/>
    </location>
</feature>
<dbReference type="PANTHER" id="PTHR31437:SF1">
    <property type="entry name" value="PROTEIN SREK1IP1"/>
    <property type="match status" value="1"/>
</dbReference>
<proteinExistence type="predicted"/>
<keyword evidence="6" id="KW-1185">Reference proteome</keyword>
<dbReference type="AlphaFoldDB" id="A0AAV4ETK0"/>
<feature type="region of interest" description="Disordered" evidence="4">
    <location>
        <begin position="52"/>
        <end position="94"/>
    </location>
</feature>
<evidence type="ECO:0000313" key="5">
    <source>
        <dbReference type="EMBL" id="GFR64333.1"/>
    </source>
</evidence>
<organism evidence="5 6">
    <name type="scientific">Elysia marginata</name>
    <dbReference type="NCBI Taxonomy" id="1093978"/>
    <lineage>
        <taxon>Eukaryota</taxon>
        <taxon>Metazoa</taxon>
        <taxon>Spiralia</taxon>
        <taxon>Lophotrochozoa</taxon>
        <taxon>Mollusca</taxon>
        <taxon>Gastropoda</taxon>
        <taxon>Heterobranchia</taxon>
        <taxon>Euthyneura</taxon>
        <taxon>Panpulmonata</taxon>
        <taxon>Sacoglossa</taxon>
        <taxon>Placobranchoidea</taxon>
        <taxon>Plakobranchidae</taxon>
        <taxon>Elysia</taxon>
    </lineage>
</organism>
<evidence type="ECO:0000256" key="3">
    <source>
        <dbReference type="ARBA" id="ARBA00022833"/>
    </source>
</evidence>
<evidence type="ECO:0000256" key="2">
    <source>
        <dbReference type="ARBA" id="ARBA00022771"/>
    </source>
</evidence>
<dbReference type="EMBL" id="BMAT01003890">
    <property type="protein sequence ID" value="GFR64333.1"/>
    <property type="molecule type" value="Genomic_DNA"/>
</dbReference>